<dbReference type="Gene3D" id="3.90.1150.10">
    <property type="entry name" value="Aspartate Aminotransferase, domain 1"/>
    <property type="match status" value="1"/>
</dbReference>
<keyword evidence="1" id="KW-0663">Pyridoxal phosphate</keyword>
<dbReference type="EMBL" id="UINC01228361">
    <property type="protein sequence ID" value="SVE59643.1"/>
    <property type="molecule type" value="Genomic_DNA"/>
</dbReference>
<evidence type="ECO:0000313" key="3">
    <source>
        <dbReference type="EMBL" id="SVE59643.1"/>
    </source>
</evidence>
<name>A0A383ET76_9ZZZZ</name>
<dbReference type="AlphaFoldDB" id="A0A383ET76"/>
<proteinExistence type="predicted"/>
<dbReference type="SUPFAM" id="SSF53383">
    <property type="entry name" value="PLP-dependent transferases"/>
    <property type="match status" value="1"/>
</dbReference>
<dbReference type="Pfam" id="PF00266">
    <property type="entry name" value="Aminotran_5"/>
    <property type="match status" value="1"/>
</dbReference>
<dbReference type="InterPro" id="IPR015422">
    <property type="entry name" value="PyrdxlP-dep_Trfase_small"/>
</dbReference>
<gene>
    <name evidence="3" type="ORF">METZ01_LOCUS512497</name>
</gene>
<protein>
    <recommendedName>
        <fullName evidence="2">Aminotransferase class V domain-containing protein</fullName>
    </recommendedName>
</protein>
<dbReference type="InterPro" id="IPR015424">
    <property type="entry name" value="PyrdxlP-dep_Trfase"/>
</dbReference>
<feature type="domain" description="Aminotransferase class V" evidence="2">
    <location>
        <begin position="25"/>
        <end position="152"/>
    </location>
</feature>
<dbReference type="InterPro" id="IPR015421">
    <property type="entry name" value="PyrdxlP-dep_Trfase_major"/>
</dbReference>
<dbReference type="PANTHER" id="PTHR43586:SF8">
    <property type="entry name" value="CYSTEINE DESULFURASE 1, CHLOROPLASTIC"/>
    <property type="match status" value="1"/>
</dbReference>
<sequence length="153" mass="16663">MIDVESFRQQIPVCQRAAYLNTGMSGPSPVPVVDAIKQRLDYEMEEGSGSPDVNSSGRSVREAARQCVASFLNASPEEICVTKNTTDGLNMVLNGLTWNPGDEIVTCDLEHSSVLVPTYYKQRQSGVVIKVLSMAPDEPMESILSKIEDALTP</sequence>
<reference evidence="3" key="1">
    <citation type="submission" date="2018-05" db="EMBL/GenBank/DDBJ databases">
        <authorList>
            <person name="Lanie J.A."/>
            <person name="Ng W.-L."/>
            <person name="Kazmierczak K.M."/>
            <person name="Andrzejewski T.M."/>
            <person name="Davidsen T.M."/>
            <person name="Wayne K.J."/>
            <person name="Tettelin H."/>
            <person name="Glass J.I."/>
            <person name="Rusch D."/>
            <person name="Podicherti R."/>
            <person name="Tsui H.-C.T."/>
            <person name="Winkler M.E."/>
        </authorList>
    </citation>
    <scope>NUCLEOTIDE SEQUENCE</scope>
</reference>
<evidence type="ECO:0000256" key="1">
    <source>
        <dbReference type="ARBA" id="ARBA00022898"/>
    </source>
</evidence>
<evidence type="ECO:0000259" key="2">
    <source>
        <dbReference type="Pfam" id="PF00266"/>
    </source>
</evidence>
<accession>A0A383ET76</accession>
<feature type="non-terminal residue" evidence="3">
    <location>
        <position position="153"/>
    </location>
</feature>
<organism evidence="3">
    <name type="scientific">marine metagenome</name>
    <dbReference type="NCBI Taxonomy" id="408172"/>
    <lineage>
        <taxon>unclassified sequences</taxon>
        <taxon>metagenomes</taxon>
        <taxon>ecological metagenomes</taxon>
    </lineage>
</organism>
<dbReference type="Gene3D" id="3.40.640.10">
    <property type="entry name" value="Type I PLP-dependent aspartate aminotransferase-like (Major domain)"/>
    <property type="match status" value="1"/>
</dbReference>
<dbReference type="PANTHER" id="PTHR43586">
    <property type="entry name" value="CYSTEINE DESULFURASE"/>
    <property type="match status" value="1"/>
</dbReference>
<dbReference type="InterPro" id="IPR000192">
    <property type="entry name" value="Aminotrans_V_dom"/>
</dbReference>